<sequence length="119" mass="13998">MTKRPTPNWQERVVKRLLMGYRFRPNVNRPTELLPAEPVAEEQRIMQELSNQVQNLTRLVDRANTAQAESRARCEREDRDTQQFRREVQREPFGRMLSPGWNARNNTAIDGLPISELKP</sequence>
<organism evidence="3 4">
    <name type="scientific">Puccinia coronata f. sp. avenae</name>
    <dbReference type="NCBI Taxonomy" id="200324"/>
    <lineage>
        <taxon>Eukaryota</taxon>
        <taxon>Fungi</taxon>
        <taxon>Dikarya</taxon>
        <taxon>Basidiomycota</taxon>
        <taxon>Pucciniomycotina</taxon>
        <taxon>Pucciniomycetes</taxon>
        <taxon>Pucciniales</taxon>
        <taxon>Pucciniaceae</taxon>
        <taxon>Puccinia</taxon>
    </lineage>
</organism>
<gene>
    <name evidence="3" type="ORF">PCASD_04674</name>
</gene>
<dbReference type="AlphaFoldDB" id="A0A2N5UXW8"/>
<feature type="coiled-coil region" evidence="1">
    <location>
        <begin position="39"/>
        <end position="66"/>
    </location>
</feature>
<name>A0A2N5UXW8_9BASI</name>
<reference evidence="3 4" key="1">
    <citation type="submission" date="2017-11" db="EMBL/GenBank/DDBJ databases">
        <title>De novo assembly and phasing of dikaryotic genomes from two isolates of Puccinia coronata f. sp. avenae, the causal agent of oat crown rust.</title>
        <authorList>
            <person name="Miller M.E."/>
            <person name="Zhang Y."/>
            <person name="Omidvar V."/>
            <person name="Sperschneider J."/>
            <person name="Schwessinger B."/>
            <person name="Raley C."/>
            <person name="Palmer J.M."/>
            <person name="Garnica D."/>
            <person name="Upadhyaya N."/>
            <person name="Rathjen J."/>
            <person name="Taylor J.M."/>
            <person name="Park R.F."/>
            <person name="Dodds P.N."/>
            <person name="Hirsch C.D."/>
            <person name="Kianian S.F."/>
            <person name="Figueroa M."/>
        </authorList>
    </citation>
    <scope>NUCLEOTIDE SEQUENCE [LARGE SCALE GENOMIC DNA]</scope>
    <source>
        <strain evidence="3">12SD80</strain>
    </source>
</reference>
<comment type="caution">
    <text evidence="3">The sequence shown here is derived from an EMBL/GenBank/DDBJ whole genome shotgun (WGS) entry which is preliminary data.</text>
</comment>
<evidence type="ECO:0000256" key="1">
    <source>
        <dbReference type="SAM" id="Coils"/>
    </source>
</evidence>
<feature type="region of interest" description="Disordered" evidence="2">
    <location>
        <begin position="92"/>
        <end position="119"/>
    </location>
</feature>
<keyword evidence="1" id="KW-0175">Coiled coil</keyword>
<proteinExistence type="predicted"/>
<evidence type="ECO:0000256" key="2">
    <source>
        <dbReference type="SAM" id="MobiDB-lite"/>
    </source>
</evidence>
<accession>A0A2N5UXW8</accession>
<evidence type="ECO:0000313" key="4">
    <source>
        <dbReference type="Proteomes" id="UP000235392"/>
    </source>
</evidence>
<dbReference type="EMBL" id="PGCI01000078">
    <property type="protein sequence ID" value="PLW42496.1"/>
    <property type="molecule type" value="Genomic_DNA"/>
</dbReference>
<evidence type="ECO:0000313" key="3">
    <source>
        <dbReference type="EMBL" id="PLW42496.1"/>
    </source>
</evidence>
<protein>
    <submittedName>
        <fullName evidence="3">Uncharacterized protein</fullName>
    </submittedName>
</protein>
<dbReference type="Proteomes" id="UP000235392">
    <property type="component" value="Unassembled WGS sequence"/>
</dbReference>